<gene>
    <name evidence="2" type="ORF">OCTVUL_1B025228</name>
</gene>
<dbReference type="EMBL" id="OX597818">
    <property type="protein sequence ID" value="CAI9722854.1"/>
    <property type="molecule type" value="Genomic_DNA"/>
</dbReference>
<organism evidence="2 3">
    <name type="scientific">Octopus vulgaris</name>
    <name type="common">Common octopus</name>
    <dbReference type="NCBI Taxonomy" id="6645"/>
    <lineage>
        <taxon>Eukaryota</taxon>
        <taxon>Metazoa</taxon>
        <taxon>Spiralia</taxon>
        <taxon>Lophotrochozoa</taxon>
        <taxon>Mollusca</taxon>
        <taxon>Cephalopoda</taxon>
        <taxon>Coleoidea</taxon>
        <taxon>Octopodiformes</taxon>
        <taxon>Octopoda</taxon>
        <taxon>Incirrata</taxon>
        <taxon>Octopodidae</taxon>
        <taxon>Octopus</taxon>
    </lineage>
</organism>
<name>A0AA36F399_OCTVU</name>
<reference evidence="2" key="1">
    <citation type="submission" date="2023-08" db="EMBL/GenBank/DDBJ databases">
        <authorList>
            <person name="Alioto T."/>
            <person name="Alioto T."/>
            <person name="Gomez Garrido J."/>
        </authorList>
    </citation>
    <scope>NUCLEOTIDE SEQUENCE</scope>
</reference>
<dbReference type="AlphaFoldDB" id="A0AA36F399"/>
<dbReference type="Proteomes" id="UP001162480">
    <property type="component" value="Chromosome 5"/>
</dbReference>
<feature type="domain" description="Mos1 transposase HTH" evidence="1">
    <location>
        <begin position="8"/>
        <end position="53"/>
    </location>
</feature>
<protein>
    <recommendedName>
        <fullName evidence="1">Mos1 transposase HTH domain-containing protein</fullName>
    </recommendedName>
</protein>
<evidence type="ECO:0000313" key="2">
    <source>
        <dbReference type="EMBL" id="CAI9722854.1"/>
    </source>
</evidence>
<dbReference type="Gene3D" id="1.10.10.1450">
    <property type="match status" value="1"/>
</dbReference>
<proteinExistence type="predicted"/>
<accession>A0AA36F399</accession>
<keyword evidence="3" id="KW-1185">Reference proteome</keyword>
<sequence length="70" mass="8314">MEDKNFMKQHIRHCLLYEFRKKSTATEAMKNICEVYPDAVKTHTCQLWFEKFKDVIVTHPTSLALEDNPL</sequence>
<evidence type="ECO:0000313" key="3">
    <source>
        <dbReference type="Proteomes" id="UP001162480"/>
    </source>
</evidence>
<dbReference type="Pfam" id="PF17906">
    <property type="entry name" value="HTH_48"/>
    <property type="match status" value="1"/>
</dbReference>
<evidence type="ECO:0000259" key="1">
    <source>
        <dbReference type="Pfam" id="PF17906"/>
    </source>
</evidence>
<dbReference type="InterPro" id="IPR041426">
    <property type="entry name" value="Mos1_HTH"/>
</dbReference>